<dbReference type="Proteomes" id="UP000623467">
    <property type="component" value="Unassembled WGS sequence"/>
</dbReference>
<evidence type="ECO:0000313" key="2">
    <source>
        <dbReference type="Proteomes" id="UP000623467"/>
    </source>
</evidence>
<protein>
    <submittedName>
        <fullName evidence="1">Uncharacterized protein</fullName>
    </submittedName>
</protein>
<evidence type="ECO:0000313" key="1">
    <source>
        <dbReference type="EMBL" id="KAF7343814.1"/>
    </source>
</evidence>
<dbReference type="AlphaFoldDB" id="A0A8H6XNG5"/>
<gene>
    <name evidence="1" type="ORF">MSAN_01962400</name>
</gene>
<proteinExistence type="predicted"/>
<organism evidence="1 2">
    <name type="scientific">Mycena sanguinolenta</name>
    <dbReference type="NCBI Taxonomy" id="230812"/>
    <lineage>
        <taxon>Eukaryota</taxon>
        <taxon>Fungi</taxon>
        <taxon>Dikarya</taxon>
        <taxon>Basidiomycota</taxon>
        <taxon>Agaricomycotina</taxon>
        <taxon>Agaricomycetes</taxon>
        <taxon>Agaricomycetidae</taxon>
        <taxon>Agaricales</taxon>
        <taxon>Marasmiineae</taxon>
        <taxon>Mycenaceae</taxon>
        <taxon>Mycena</taxon>
    </lineage>
</organism>
<sequence length="181" mass="20274">MAQAPPTSACSSRRALTCRLWTAFPDRPTCPMPYHPDVDIDRLEHSGNAGCKFYVACPARIQGTYNTSGRADEQVKGFRNGQAIATNTWVDTEGAWRVGCLRWHGKVCPNARPRVTMDTRVHLNPTLRTEKRAVEQWAVKGILKYFPSRESAFAAAATHNFREIHILASTEEEVLSAWMGK</sequence>
<name>A0A8H6XNG5_9AGAR</name>
<accession>A0A8H6XNG5</accession>
<reference evidence="1" key="1">
    <citation type="submission" date="2020-05" db="EMBL/GenBank/DDBJ databases">
        <title>Mycena genomes resolve the evolution of fungal bioluminescence.</title>
        <authorList>
            <person name="Tsai I.J."/>
        </authorList>
    </citation>
    <scope>NUCLEOTIDE SEQUENCE</scope>
    <source>
        <strain evidence="1">160909Yilan</strain>
    </source>
</reference>
<dbReference type="OrthoDB" id="3032851at2759"/>
<keyword evidence="2" id="KW-1185">Reference proteome</keyword>
<dbReference type="EMBL" id="JACAZH010000022">
    <property type="protein sequence ID" value="KAF7343814.1"/>
    <property type="molecule type" value="Genomic_DNA"/>
</dbReference>
<comment type="caution">
    <text evidence="1">The sequence shown here is derived from an EMBL/GenBank/DDBJ whole genome shotgun (WGS) entry which is preliminary data.</text>
</comment>